<accession>A0A837RB52</accession>
<dbReference type="Proteomes" id="UP000051020">
    <property type="component" value="Unassembled WGS sequence"/>
</dbReference>
<evidence type="ECO:0000313" key="4">
    <source>
        <dbReference type="Proteomes" id="UP000051020"/>
    </source>
</evidence>
<protein>
    <recommendedName>
        <fullName evidence="1">Putative competence-damage inducible protein</fullName>
    </recommendedName>
</protein>
<sequence>MAPTLDVIVVITRRFFGMQAEIIAVGTEILLGQITNTNSTHIARGLAELGIDSYYQTVVGDNPQRLSAVIEIAAQRNDLVILTGGLGPTADDLTKQTLAHYLNVPLVEDAAAMQKITDWFAKNEQVMTANNRQQALYPQGAQPLVNHNGMAVGAFYQSSDSADFLLLPGPPRELAVMFDREAKPKLAAAYGDQAQIYSRVMRFYGITESALATKLQPLIDNQTAVTIAPYAKTNEVTLRLSAQAKTESAAKAAIDQVDQQIKALIGRYFYGYGDDNSLVNVVVKQLIDANLSITAAESLTAGLFQSTLGSVSGVSAVFPGGFVTYANEVKHQLVNVPQDIIDTDGVVSEATAKAMALGAQQQLQTDVAVSFTGVAGPDKLEGQPAGTVWIGLAYRQQAPIAQQFHFAGGRQRIRQRSVMAGLDLLRHALSSDSTLKK</sequence>
<dbReference type="SUPFAM" id="SSF142433">
    <property type="entry name" value="CinA-like"/>
    <property type="match status" value="1"/>
</dbReference>
<dbReference type="PANTHER" id="PTHR13939">
    <property type="entry name" value="NICOTINAMIDE-NUCLEOTIDE AMIDOHYDROLASE PNCC"/>
    <property type="match status" value="1"/>
</dbReference>
<dbReference type="InterPro" id="IPR036653">
    <property type="entry name" value="CinA-like_C"/>
</dbReference>
<evidence type="ECO:0000313" key="3">
    <source>
        <dbReference type="EMBL" id="KRK24430.1"/>
    </source>
</evidence>
<organism evidence="3 4">
    <name type="scientific">Lactiplantibacillus pentosus DSM 20314</name>
    <dbReference type="NCBI Taxonomy" id="1423791"/>
    <lineage>
        <taxon>Bacteria</taxon>
        <taxon>Bacillati</taxon>
        <taxon>Bacillota</taxon>
        <taxon>Bacilli</taxon>
        <taxon>Lactobacillales</taxon>
        <taxon>Lactobacillaceae</taxon>
        <taxon>Lactiplantibacillus</taxon>
    </lineage>
</organism>
<dbReference type="NCBIfam" id="TIGR00200">
    <property type="entry name" value="cinA_nterm"/>
    <property type="match status" value="1"/>
</dbReference>
<dbReference type="NCBIfam" id="NF001813">
    <property type="entry name" value="PRK00549.1"/>
    <property type="match status" value="1"/>
</dbReference>
<dbReference type="AlphaFoldDB" id="A0A837RB52"/>
<dbReference type="InterPro" id="IPR041424">
    <property type="entry name" value="CinA_KH"/>
</dbReference>
<name>A0A837RB52_LACPE</name>
<dbReference type="HAMAP" id="MF_00226_B">
    <property type="entry name" value="CinA_B"/>
    <property type="match status" value="1"/>
</dbReference>
<proteinExistence type="inferred from homology"/>
<dbReference type="InterPro" id="IPR008135">
    <property type="entry name" value="Competence-induced_CinA"/>
</dbReference>
<dbReference type="NCBIfam" id="TIGR00177">
    <property type="entry name" value="molyb_syn"/>
    <property type="match status" value="1"/>
</dbReference>
<dbReference type="Pfam" id="PF02464">
    <property type="entry name" value="CinA"/>
    <property type="match status" value="1"/>
</dbReference>
<dbReference type="Pfam" id="PF18146">
    <property type="entry name" value="CinA_KH"/>
    <property type="match status" value="1"/>
</dbReference>
<dbReference type="SMART" id="SM00852">
    <property type="entry name" value="MoCF_biosynth"/>
    <property type="match status" value="1"/>
</dbReference>
<dbReference type="SUPFAM" id="SSF53218">
    <property type="entry name" value="Molybdenum cofactor biosynthesis proteins"/>
    <property type="match status" value="1"/>
</dbReference>
<dbReference type="Pfam" id="PF00994">
    <property type="entry name" value="MoCF_biosynth"/>
    <property type="match status" value="1"/>
</dbReference>
<dbReference type="Gene3D" id="3.40.980.10">
    <property type="entry name" value="MoaB/Mog-like domain"/>
    <property type="match status" value="1"/>
</dbReference>
<reference evidence="3 4" key="1">
    <citation type="journal article" date="2015" name="Genome Announc.">
        <title>Expanding the biotechnology potential of lactobacilli through comparative genomics of 213 strains and associated genera.</title>
        <authorList>
            <person name="Sun Z."/>
            <person name="Harris H.M."/>
            <person name="McCann A."/>
            <person name="Guo C."/>
            <person name="Argimon S."/>
            <person name="Zhang W."/>
            <person name="Yang X."/>
            <person name="Jeffery I.B."/>
            <person name="Cooney J.C."/>
            <person name="Kagawa T.F."/>
            <person name="Liu W."/>
            <person name="Song Y."/>
            <person name="Salvetti E."/>
            <person name="Wrobel A."/>
            <person name="Rasinkangas P."/>
            <person name="Parkhill J."/>
            <person name="Rea M.C."/>
            <person name="O'Sullivan O."/>
            <person name="Ritari J."/>
            <person name="Douillard F.P."/>
            <person name="Paul Ross R."/>
            <person name="Yang R."/>
            <person name="Briner A.E."/>
            <person name="Felis G.E."/>
            <person name="de Vos W.M."/>
            <person name="Barrangou R."/>
            <person name="Klaenhammer T.R."/>
            <person name="Caufield P.W."/>
            <person name="Cui Y."/>
            <person name="Zhang H."/>
            <person name="O'Toole P.W."/>
        </authorList>
    </citation>
    <scope>NUCLEOTIDE SEQUENCE [LARGE SCALE GENOMIC DNA]</scope>
    <source>
        <strain evidence="3 4">DSM 20314</strain>
    </source>
</reference>
<dbReference type="NCBIfam" id="TIGR00199">
    <property type="entry name" value="PncC_domain"/>
    <property type="match status" value="1"/>
</dbReference>
<feature type="domain" description="MoaB/Mog" evidence="2">
    <location>
        <begin position="21"/>
        <end position="189"/>
    </location>
</feature>
<dbReference type="PIRSF" id="PIRSF006728">
    <property type="entry name" value="CinA"/>
    <property type="match status" value="1"/>
</dbReference>
<comment type="similarity">
    <text evidence="1">Belongs to the CinA family.</text>
</comment>
<dbReference type="Gene3D" id="3.30.70.2860">
    <property type="match status" value="1"/>
</dbReference>
<evidence type="ECO:0000259" key="2">
    <source>
        <dbReference type="SMART" id="SM00852"/>
    </source>
</evidence>
<comment type="caution">
    <text evidence="3">The sequence shown here is derived from an EMBL/GenBank/DDBJ whole genome shotgun (WGS) entry which is preliminary data.</text>
</comment>
<dbReference type="EMBL" id="AZCU01000010">
    <property type="protein sequence ID" value="KRK24430.1"/>
    <property type="molecule type" value="Genomic_DNA"/>
</dbReference>
<dbReference type="InterPro" id="IPR050101">
    <property type="entry name" value="CinA"/>
</dbReference>
<dbReference type="InterPro" id="IPR036425">
    <property type="entry name" value="MoaB/Mog-like_dom_sf"/>
</dbReference>
<evidence type="ECO:0000256" key="1">
    <source>
        <dbReference type="HAMAP-Rule" id="MF_00226"/>
    </source>
</evidence>
<dbReference type="InterPro" id="IPR001453">
    <property type="entry name" value="MoaB/Mog_dom"/>
</dbReference>
<gene>
    <name evidence="1" type="primary">cinA</name>
    <name evidence="3" type="ORF">FD24_GL000351</name>
</gene>
<dbReference type="CDD" id="cd00885">
    <property type="entry name" value="cinA"/>
    <property type="match status" value="1"/>
</dbReference>
<dbReference type="InterPro" id="IPR008136">
    <property type="entry name" value="CinA_C"/>
</dbReference>
<dbReference type="Gene3D" id="3.90.950.20">
    <property type="entry name" value="CinA-like"/>
    <property type="match status" value="1"/>
</dbReference>
<dbReference type="PANTHER" id="PTHR13939:SF0">
    <property type="entry name" value="NMN AMIDOHYDROLASE-LIKE PROTEIN YFAY"/>
    <property type="match status" value="1"/>
</dbReference>